<evidence type="ECO:0000259" key="2">
    <source>
        <dbReference type="Pfam" id="PF01425"/>
    </source>
</evidence>
<keyword evidence="4" id="KW-1185">Reference proteome</keyword>
<proteinExistence type="inferred from homology"/>
<dbReference type="EMBL" id="JAHZIK010001914">
    <property type="protein sequence ID" value="MBW7459929.1"/>
    <property type="molecule type" value="Genomic_DNA"/>
</dbReference>
<dbReference type="Proteomes" id="UP001519887">
    <property type="component" value="Unassembled WGS sequence"/>
</dbReference>
<dbReference type="InterPro" id="IPR000120">
    <property type="entry name" value="Amidase"/>
</dbReference>
<name>A0ABS7CGD4_9BACL</name>
<organism evidence="3 4">
    <name type="scientific">Paenibacillus sepulcri</name>
    <dbReference type="NCBI Taxonomy" id="359917"/>
    <lineage>
        <taxon>Bacteria</taxon>
        <taxon>Bacillati</taxon>
        <taxon>Bacillota</taxon>
        <taxon>Bacilli</taxon>
        <taxon>Bacillales</taxon>
        <taxon>Paenibacillaceae</taxon>
        <taxon>Paenibacillus</taxon>
    </lineage>
</organism>
<sequence length="129" mass="14476">MKTINPQLSFSTIHELGDQIRTREVSPVEITEQLLQRIEQLNPQLNAFVTLTAELAMDEARQAENEIMNGGYKGPLHGIPIVHKDLYYTKDIRTTASSKILRDFVPDYDATTVAKLHEAGTILLGKVQT</sequence>
<dbReference type="Gene3D" id="3.90.1300.10">
    <property type="entry name" value="Amidase signature (AS) domain"/>
    <property type="match status" value="1"/>
</dbReference>
<accession>A0ABS7CGD4</accession>
<dbReference type="SUPFAM" id="SSF75304">
    <property type="entry name" value="Amidase signature (AS) enzymes"/>
    <property type="match status" value="1"/>
</dbReference>
<dbReference type="PANTHER" id="PTHR11895:SF7">
    <property type="entry name" value="GLUTAMYL-TRNA(GLN) AMIDOTRANSFERASE SUBUNIT A, MITOCHONDRIAL"/>
    <property type="match status" value="1"/>
</dbReference>
<dbReference type="Pfam" id="PF01425">
    <property type="entry name" value="Amidase"/>
    <property type="match status" value="1"/>
</dbReference>
<protein>
    <submittedName>
        <fullName evidence="3">Amidase</fullName>
    </submittedName>
</protein>
<feature type="non-terminal residue" evidence="3">
    <location>
        <position position="129"/>
    </location>
</feature>
<comment type="caution">
    <text evidence="3">The sequence shown here is derived from an EMBL/GenBank/DDBJ whole genome shotgun (WGS) entry which is preliminary data.</text>
</comment>
<evidence type="ECO:0000313" key="4">
    <source>
        <dbReference type="Proteomes" id="UP001519887"/>
    </source>
</evidence>
<reference evidence="3 4" key="1">
    <citation type="submission" date="2021-07" db="EMBL/GenBank/DDBJ databases">
        <title>Paenibacillus radiodurans sp. nov., isolated from the southeastern edge of Tengger Desert.</title>
        <authorList>
            <person name="Zhang G."/>
        </authorList>
    </citation>
    <scope>NUCLEOTIDE SEQUENCE [LARGE SCALE GENOMIC DNA]</scope>
    <source>
        <strain evidence="3 4">CCM 7311</strain>
    </source>
</reference>
<evidence type="ECO:0000256" key="1">
    <source>
        <dbReference type="ARBA" id="ARBA00009199"/>
    </source>
</evidence>
<evidence type="ECO:0000313" key="3">
    <source>
        <dbReference type="EMBL" id="MBW7459929.1"/>
    </source>
</evidence>
<dbReference type="PANTHER" id="PTHR11895">
    <property type="entry name" value="TRANSAMIDASE"/>
    <property type="match status" value="1"/>
</dbReference>
<dbReference type="InterPro" id="IPR036928">
    <property type="entry name" value="AS_sf"/>
</dbReference>
<gene>
    <name evidence="3" type="ORF">K0U00_38300</name>
</gene>
<comment type="similarity">
    <text evidence="1">Belongs to the amidase family.</text>
</comment>
<dbReference type="InterPro" id="IPR023631">
    <property type="entry name" value="Amidase_dom"/>
</dbReference>
<feature type="domain" description="Amidase" evidence="2">
    <location>
        <begin position="29"/>
        <end position="127"/>
    </location>
</feature>